<dbReference type="Gene3D" id="3.40.50.720">
    <property type="entry name" value="NAD(P)-binding Rossmann-like Domain"/>
    <property type="match status" value="1"/>
</dbReference>
<dbReference type="Proteomes" id="UP000032025">
    <property type="component" value="Unassembled WGS sequence"/>
</dbReference>
<sequence length="254" mass="26017">MTAHAEPVAIVTGGSGDIGRAVAAALARTMQVVVTARRAAPLGTVAGARIHAHPSDALDQRSVDTLADWTLERFGRIDVLVNCAASTASVAGSIEDVDVDGLVGDLDTKVGGYLRYVRAVVPAMKRQGGGRIVNIGGLTGRSSDTLSGMRNVAVSHLTKVLSDQLGAHGIAVNAVHPGIVATPHLDAVFARHAQAQGTTPAAIAATYVAEIPMRRILSVEEIADAVAMLAAPGMTAITGQSITVDGGYSRGIYL</sequence>
<evidence type="ECO:0000256" key="1">
    <source>
        <dbReference type="ARBA" id="ARBA00006484"/>
    </source>
</evidence>
<dbReference type="GeneID" id="78527716"/>
<gene>
    <name evidence="2" type="ORF">SP6_61_00530</name>
</gene>
<evidence type="ECO:0000313" key="3">
    <source>
        <dbReference type="Proteomes" id="UP000032025"/>
    </source>
</evidence>
<proteinExistence type="inferred from homology"/>
<dbReference type="AlphaFoldDB" id="A0A0C9N811"/>
<comment type="similarity">
    <text evidence="1">Belongs to the short-chain dehydrogenases/reductases (SDR) family.</text>
</comment>
<dbReference type="PANTHER" id="PTHR42760">
    <property type="entry name" value="SHORT-CHAIN DEHYDROGENASES/REDUCTASES FAMILY MEMBER"/>
    <property type="match status" value="1"/>
</dbReference>
<evidence type="ECO:0000313" key="2">
    <source>
        <dbReference type="EMBL" id="GAN15604.1"/>
    </source>
</evidence>
<dbReference type="InterPro" id="IPR002347">
    <property type="entry name" value="SDR_fam"/>
</dbReference>
<dbReference type="RefSeq" id="WP_007405616.1">
    <property type="nucleotide sequence ID" value="NZ_BBJS01000061.1"/>
</dbReference>
<dbReference type="EMBL" id="BBJS01000061">
    <property type="protein sequence ID" value="GAN15604.1"/>
    <property type="molecule type" value="Genomic_DNA"/>
</dbReference>
<organism evidence="2 3">
    <name type="scientific">Sphingomonas paucimobilis NBRC 13935</name>
    <dbReference type="NCBI Taxonomy" id="1219050"/>
    <lineage>
        <taxon>Bacteria</taxon>
        <taxon>Pseudomonadati</taxon>
        <taxon>Pseudomonadota</taxon>
        <taxon>Alphaproteobacteria</taxon>
        <taxon>Sphingomonadales</taxon>
        <taxon>Sphingomonadaceae</taxon>
        <taxon>Sphingomonas</taxon>
    </lineage>
</organism>
<dbReference type="PANTHER" id="PTHR42760:SF40">
    <property type="entry name" value="3-OXOACYL-[ACYL-CARRIER-PROTEIN] REDUCTASE, CHLOROPLASTIC"/>
    <property type="match status" value="1"/>
</dbReference>
<dbReference type="Pfam" id="PF13561">
    <property type="entry name" value="adh_short_C2"/>
    <property type="match status" value="1"/>
</dbReference>
<protein>
    <submittedName>
        <fullName evidence="2">DNA, contig: SP661</fullName>
    </submittedName>
</protein>
<dbReference type="SUPFAM" id="SSF51735">
    <property type="entry name" value="NAD(P)-binding Rossmann-fold domains"/>
    <property type="match status" value="1"/>
</dbReference>
<comment type="caution">
    <text evidence="2">The sequence shown here is derived from an EMBL/GenBank/DDBJ whole genome shotgun (WGS) entry which is preliminary data.</text>
</comment>
<dbReference type="InterPro" id="IPR036291">
    <property type="entry name" value="NAD(P)-bd_dom_sf"/>
</dbReference>
<name>A0A0C9N811_SPHPI</name>
<dbReference type="PRINTS" id="PR00081">
    <property type="entry name" value="GDHRDH"/>
</dbReference>
<accession>A0A0C9N811</accession>
<dbReference type="GO" id="GO:0030497">
    <property type="term" value="P:fatty acid elongation"/>
    <property type="evidence" value="ECO:0007669"/>
    <property type="project" value="TreeGrafter"/>
</dbReference>
<keyword evidence="3" id="KW-1185">Reference proteome</keyword>
<reference evidence="2 3" key="1">
    <citation type="submission" date="2014-08" db="EMBL/GenBank/DDBJ databases">
        <title>Whole genome shotgun sequence of Sphingomonas paucimobilis NBRC 13935.</title>
        <authorList>
            <person name="Hosoyama A."/>
            <person name="Hashimoto M."/>
            <person name="Hosoyama Y."/>
            <person name="Noguchi M."/>
            <person name="Uohara A."/>
            <person name="Ohji S."/>
            <person name="Katano-Makiyama Y."/>
            <person name="Ichikawa N."/>
            <person name="Kimura A."/>
            <person name="Yamazoe A."/>
            <person name="Fujita N."/>
        </authorList>
    </citation>
    <scope>NUCLEOTIDE SEQUENCE [LARGE SCALE GENOMIC DNA]</scope>
    <source>
        <strain evidence="2 3">NBRC 13935</strain>
    </source>
</reference>
<dbReference type="GO" id="GO:0016616">
    <property type="term" value="F:oxidoreductase activity, acting on the CH-OH group of donors, NAD or NADP as acceptor"/>
    <property type="evidence" value="ECO:0007669"/>
    <property type="project" value="TreeGrafter"/>
</dbReference>